<keyword evidence="7" id="KW-0175">Coiled coil</keyword>
<dbReference type="InterPro" id="IPR050925">
    <property type="entry name" value="Rhomboid_protease_S54"/>
</dbReference>
<dbReference type="PANTHER" id="PTHR43731:SF14">
    <property type="entry name" value="PRESENILIN-ASSOCIATED RHOMBOID-LIKE PROTEIN, MITOCHONDRIAL"/>
    <property type="match status" value="1"/>
</dbReference>
<keyword evidence="4" id="KW-0378">Hydrolase</keyword>
<dbReference type="Pfam" id="PF01694">
    <property type="entry name" value="Rhomboid"/>
    <property type="match status" value="1"/>
</dbReference>
<dbReference type="InterPro" id="IPR035952">
    <property type="entry name" value="Rhomboid-like_sf"/>
</dbReference>
<name>A0A9Q9AIV8_9PEZI</name>
<evidence type="ECO:0000256" key="8">
    <source>
        <dbReference type="SAM" id="Phobius"/>
    </source>
</evidence>
<evidence type="ECO:0000259" key="9">
    <source>
        <dbReference type="Pfam" id="PF01694"/>
    </source>
</evidence>
<dbReference type="Gene3D" id="1.20.1540.10">
    <property type="entry name" value="Rhomboid-like"/>
    <property type="match status" value="1"/>
</dbReference>
<feature type="transmembrane region" description="Helical" evidence="8">
    <location>
        <begin position="566"/>
        <end position="585"/>
    </location>
</feature>
<dbReference type="GO" id="GO:0016020">
    <property type="term" value="C:membrane"/>
    <property type="evidence" value="ECO:0007669"/>
    <property type="project" value="UniProtKB-SubCell"/>
</dbReference>
<dbReference type="EMBL" id="CP099418">
    <property type="protein sequence ID" value="USW46716.1"/>
    <property type="molecule type" value="Genomic_DNA"/>
</dbReference>
<feature type="transmembrane region" description="Helical" evidence="8">
    <location>
        <begin position="477"/>
        <end position="495"/>
    </location>
</feature>
<feature type="domain" description="Peptidase S54 rhomboid" evidence="9">
    <location>
        <begin position="466"/>
        <end position="609"/>
    </location>
</feature>
<reference evidence="10" key="1">
    <citation type="submission" date="2022-06" db="EMBL/GenBank/DDBJ databases">
        <title>Complete genome sequences of two strains of the flax pathogen Septoria linicola.</title>
        <authorList>
            <person name="Lapalu N."/>
            <person name="Simon A."/>
            <person name="Demenou B."/>
            <person name="Paumier D."/>
            <person name="Guillot M.-P."/>
            <person name="Gout L."/>
            <person name="Valade R."/>
        </authorList>
    </citation>
    <scope>NUCLEOTIDE SEQUENCE</scope>
    <source>
        <strain evidence="10">SE15195</strain>
    </source>
</reference>
<evidence type="ECO:0000256" key="7">
    <source>
        <dbReference type="SAM" id="Coils"/>
    </source>
</evidence>
<evidence type="ECO:0000256" key="5">
    <source>
        <dbReference type="ARBA" id="ARBA00022989"/>
    </source>
</evidence>
<feature type="transmembrane region" description="Helical" evidence="8">
    <location>
        <begin position="501"/>
        <end position="521"/>
    </location>
</feature>
<dbReference type="AlphaFoldDB" id="A0A9Q9AIV8"/>
<dbReference type="InterPro" id="IPR022764">
    <property type="entry name" value="Peptidase_S54_rhomboid_dom"/>
</dbReference>
<dbReference type="GO" id="GO:0004252">
    <property type="term" value="F:serine-type endopeptidase activity"/>
    <property type="evidence" value="ECO:0007669"/>
    <property type="project" value="InterPro"/>
</dbReference>
<dbReference type="PANTHER" id="PTHR43731">
    <property type="entry name" value="RHOMBOID PROTEASE"/>
    <property type="match status" value="1"/>
</dbReference>
<dbReference type="Proteomes" id="UP001056384">
    <property type="component" value="Chromosome 1"/>
</dbReference>
<keyword evidence="5 8" id="KW-1133">Transmembrane helix</keyword>
<protein>
    <submittedName>
        <fullName evidence="10">Peptidase S54, rhomboid domain, Rhomboid-like superfamily</fullName>
    </submittedName>
</protein>
<feature type="transmembrane region" description="Helical" evidence="8">
    <location>
        <begin position="384"/>
        <end position="405"/>
    </location>
</feature>
<evidence type="ECO:0000256" key="6">
    <source>
        <dbReference type="ARBA" id="ARBA00023136"/>
    </source>
</evidence>
<evidence type="ECO:0000313" key="10">
    <source>
        <dbReference type="EMBL" id="USW46716.1"/>
    </source>
</evidence>
<feature type="transmembrane region" description="Helical" evidence="8">
    <location>
        <begin position="528"/>
        <end position="546"/>
    </location>
</feature>
<evidence type="ECO:0000256" key="4">
    <source>
        <dbReference type="ARBA" id="ARBA00022801"/>
    </source>
</evidence>
<organism evidence="10 11">
    <name type="scientific">Septoria linicola</name>
    <dbReference type="NCBI Taxonomy" id="215465"/>
    <lineage>
        <taxon>Eukaryota</taxon>
        <taxon>Fungi</taxon>
        <taxon>Dikarya</taxon>
        <taxon>Ascomycota</taxon>
        <taxon>Pezizomycotina</taxon>
        <taxon>Dothideomycetes</taxon>
        <taxon>Dothideomycetidae</taxon>
        <taxon>Mycosphaerellales</taxon>
        <taxon>Mycosphaerellaceae</taxon>
        <taxon>Septoria</taxon>
    </lineage>
</organism>
<proteinExistence type="inferred from homology"/>
<keyword evidence="3 8" id="KW-0812">Transmembrane</keyword>
<keyword evidence="11" id="KW-1185">Reference proteome</keyword>
<dbReference type="GO" id="GO:0006465">
    <property type="term" value="P:signal peptide processing"/>
    <property type="evidence" value="ECO:0007669"/>
    <property type="project" value="TreeGrafter"/>
</dbReference>
<dbReference type="SUPFAM" id="SSF144091">
    <property type="entry name" value="Rhomboid-like"/>
    <property type="match status" value="1"/>
</dbReference>
<accession>A0A9Q9AIV8</accession>
<gene>
    <name evidence="10" type="ORF">Slin15195_G000350</name>
</gene>
<dbReference type="OrthoDB" id="10260614at2759"/>
<comment type="similarity">
    <text evidence="2">Belongs to the peptidase S54 family.</text>
</comment>
<evidence type="ECO:0000313" key="11">
    <source>
        <dbReference type="Proteomes" id="UP001056384"/>
    </source>
</evidence>
<evidence type="ECO:0000256" key="1">
    <source>
        <dbReference type="ARBA" id="ARBA00004141"/>
    </source>
</evidence>
<feature type="transmembrane region" description="Helical" evidence="8">
    <location>
        <begin position="425"/>
        <end position="444"/>
    </location>
</feature>
<sequence>MSNVWTSIACAVPRRQTRVSPLLQLFNGYAKSQSTRSFTQWSLSCHAARYDGKSCMTQKVTFSTSSCLAARPKKTASKQPVKGKAAPPLAQTKVDRVKTAAAASAAKLEPAPTIASHTEGLPDGEQLTWRDYDPEGGMPLPGGERSQAEINAIFNGEDVDVDTGNYILSVLHWRRMSGALIDVGLRFPRDIQVSKEQALQGLEYVRAQLPDVDEAGNGSLWAKEEEERLREEMQARAVKIGLYKPNEADLVQEEYDEIEESDQGTQEGRERTGASVLQATRQANENEYEQFKREQEEAKLKAQQNAVAAVRGPLELGGGVQQDVSSANVVPTVTYKDPRSGIVIRPPPSAAFLGKPREKPAYLKYYEEKATIIKDNVVPQMSTLARLGPSFLVLMLVLGGCWYLHENYTPPPTSARIWPDTPPAVATLGAITGLLATTFILGRLPPLWRTFNKYMTCSPAYPYPLSLIGACFRHDTVLHLTSNVITLWVFGLFLHEEVGRGTFLAIYLASGVTGTYASLVYNVLRKQWMVYVLGASNSVLGVTAAICTLRPTGSIEIFGYKIPVYAWMYLALISVTEVVAAVKALKTTIDHAGHVGGIIFGGASAFALRYEAAQRSPGGEESVTQMMRRDAKEVADELKREAKEADLA</sequence>
<evidence type="ECO:0000256" key="2">
    <source>
        <dbReference type="ARBA" id="ARBA00009045"/>
    </source>
</evidence>
<evidence type="ECO:0000256" key="3">
    <source>
        <dbReference type="ARBA" id="ARBA00022692"/>
    </source>
</evidence>
<feature type="coiled-coil region" evidence="7">
    <location>
        <begin position="274"/>
        <end position="301"/>
    </location>
</feature>
<keyword evidence="6 8" id="KW-0472">Membrane</keyword>
<comment type="subcellular location">
    <subcellularLocation>
        <location evidence="1">Membrane</location>
        <topology evidence="1">Multi-pass membrane protein</topology>
    </subcellularLocation>
</comment>